<name>A0A922HPT8_DERFA</name>
<reference evidence="1" key="2">
    <citation type="journal article" date="2022" name="Res Sq">
        <title>Comparative Genomics Reveals Insights into the Divergent Evolution of Astigmatic Mites and Household Pest Adaptations.</title>
        <authorList>
            <person name="Xiong Q."/>
            <person name="Wan A.T.-Y."/>
            <person name="Liu X.-Y."/>
            <person name="Fung C.S.-H."/>
            <person name="Xiao X."/>
            <person name="Malainual N."/>
            <person name="Hou J."/>
            <person name="Wang L."/>
            <person name="Wang M."/>
            <person name="Yang K."/>
            <person name="Cui Y."/>
            <person name="Leung E."/>
            <person name="Nong W."/>
            <person name="Shin S.-K."/>
            <person name="Au S."/>
            <person name="Jeong K.Y."/>
            <person name="Chew F.T."/>
            <person name="Hui J."/>
            <person name="Leung T.F."/>
            <person name="Tungtrongchitr A."/>
            <person name="Zhong N."/>
            <person name="Liu Z."/>
            <person name="Tsui S."/>
        </authorList>
    </citation>
    <scope>NUCLEOTIDE SEQUENCE</scope>
    <source>
        <strain evidence="1">Derf</strain>
        <tissue evidence="1">Whole organism</tissue>
    </source>
</reference>
<dbReference type="EMBL" id="ASGP02000007">
    <property type="protein sequence ID" value="KAH9497620.1"/>
    <property type="molecule type" value="Genomic_DNA"/>
</dbReference>
<reference evidence="1" key="1">
    <citation type="submission" date="2013-05" db="EMBL/GenBank/DDBJ databases">
        <authorList>
            <person name="Yim A.K.Y."/>
            <person name="Chan T.F."/>
            <person name="Ji K.M."/>
            <person name="Liu X.Y."/>
            <person name="Zhou J.W."/>
            <person name="Li R.Q."/>
            <person name="Yang K.Y."/>
            <person name="Li J."/>
            <person name="Li M."/>
            <person name="Law P.T.W."/>
            <person name="Wu Y.L."/>
            <person name="Cai Z.L."/>
            <person name="Qin H."/>
            <person name="Bao Y."/>
            <person name="Leung R.K.K."/>
            <person name="Ng P.K.S."/>
            <person name="Zou J."/>
            <person name="Zhong X.J."/>
            <person name="Ran P.X."/>
            <person name="Zhong N.S."/>
            <person name="Liu Z.G."/>
            <person name="Tsui S.K.W."/>
        </authorList>
    </citation>
    <scope>NUCLEOTIDE SEQUENCE</scope>
    <source>
        <strain evidence="1">Derf</strain>
        <tissue evidence="1">Whole organism</tissue>
    </source>
</reference>
<protein>
    <submittedName>
        <fullName evidence="1">Uncharacterized protein</fullName>
    </submittedName>
</protein>
<dbReference type="AlphaFoldDB" id="A0A922HPT8"/>
<dbReference type="Proteomes" id="UP000790347">
    <property type="component" value="Unassembled WGS sequence"/>
</dbReference>
<proteinExistence type="predicted"/>
<keyword evidence="2" id="KW-1185">Reference proteome</keyword>
<accession>A0A922HPT8</accession>
<sequence>MPSLDKLFLGNNDIINTERAIKYQRRALPTFNGDIIQFNLFFREFLRIVDGDPALRIDEKFFTLKSMLKMNLTVSGKFVGDGRQL</sequence>
<evidence type="ECO:0000313" key="1">
    <source>
        <dbReference type="EMBL" id="KAH9497620.1"/>
    </source>
</evidence>
<evidence type="ECO:0000313" key="2">
    <source>
        <dbReference type="Proteomes" id="UP000790347"/>
    </source>
</evidence>
<organism evidence="1 2">
    <name type="scientific">Dermatophagoides farinae</name>
    <name type="common">American house dust mite</name>
    <dbReference type="NCBI Taxonomy" id="6954"/>
    <lineage>
        <taxon>Eukaryota</taxon>
        <taxon>Metazoa</taxon>
        <taxon>Ecdysozoa</taxon>
        <taxon>Arthropoda</taxon>
        <taxon>Chelicerata</taxon>
        <taxon>Arachnida</taxon>
        <taxon>Acari</taxon>
        <taxon>Acariformes</taxon>
        <taxon>Sarcoptiformes</taxon>
        <taxon>Astigmata</taxon>
        <taxon>Psoroptidia</taxon>
        <taxon>Analgoidea</taxon>
        <taxon>Pyroglyphidae</taxon>
        <taxon>Dermatophagoidinae</taxon>
        <taxon>Dermatophagoides</taxon>
    </lineage>
</organism>
<gene>
    <name evidence="1" type="ORF">DERF_013597</name>
</gene>
<comment type="caution">
    <text evidence="1">The sequence shown here is derived from an EMBL/GenBank/DDBJ whole genome shotgun (WGS) entry which is preliminary data.</text>
</comment>